<sequence length="141" mass="14968">MRLLVETGRFFVTALAVGFAIPFFYAMASIVTGEHFSFEAFLAVGAISFVLGLLGGVFFGLPTLWILKRQGWAGNQKTVAIVGTLVGAVGGVLLSVAFWQGHAEIILAGLWAWALMGAVAGLVSALVWFCLHVGDSENQHV</sequence>
<evidence type="ECO:0000313" key="2">
    <source>
        <dbReference type="EMBL" id="WFL77063.1"/>
    </source>
</evidence>
<accession>A0ABY8FPX4</accession>
<reference evidence="2 3" key="1">
    <citation type="submission" date="2023-03" db="EMBL/GenBank/DDBJ databases">
        <title>Altererythrobacter sp. CAU 1644 isolated from sand.</title>
        <authorList>
            <person name="Kim W."/>
        </authorList>
    </citation>
    <scope>NUCLEOTIDE SEQUENCE [LARGE SCALE GENOMIC DNA]</scope>
    <source>
        <strain evidence="2 3">CAU 1644</strain>
    </source>
</reference>
<evidence type="ECO:0000313" key="3">
    <source>
        <dbReference type="Proteomes" id="UP001215827"/>
    </source>
</evidence>
<feature type="transmembrane region" description="Helical" evidence="1">
    <location>
        <begin position="79"/>
        <end position="99"/>
    </location>
</feature>
<feature type="transmembrane region" description="Helical" evidence="1">
    <location>
        <begin position="7"/>
        <end position="28"/>
    </location>
</feature>
<proteinExistence type="predicted"/>
<keyword evidence="1" id="KW-0812">Transmembrane</keyword>
<keyword evidence="1" id="KW-1133">Transmembrane helix</keyword>
<dbReference type="EMBL" id="CP121106">
    <property type="protein sequence ID" value="WFL77063.1"/>
    <property type="molecule type" value="Genomic_DNA"/>
</dbReference>
<feature type="transmembrane region" description="Helical" evidence="1">
    <location>
        <begin position="40"/>
        <end position="67"/>
    </location>
</feature>
<dbReference type="RefSeq" id="WP_278015822.1">
    <property type="nucleotide sequence ID" value="NZ_CP121106.1"/>
</dbReference>
<feature type="transmembrane region" description="Helical" evidence="1">
    <location>
        <begin position="105"/>
        <end position="131"/>
    </location>
</feature>
<name>A0ABY8FPX4_9SPHN</name>
<gene>
    <name evidence="2" type="ORF">P7228_13860</name>
</gene>
<keyword evidence="3" id="KW-1185">Reference proteome</keyword>
<keyword evidence="1" id="KW-0472">Membrane</keyword>
<evidence type="ECO:0008006" key="4">
    <source>
        <dbReference type="Google" id="ProtNLM"/>
    </source>
</evidence>
<organism evidence="2 3">
    <name type="scientific">Altererythrobacter arenosus</name>
    <dbReference type="NCBI Taxonomy" id="3032592"/>
    <lineage>
        <taxon>Bacteria</taxon>
        <taxon>Pseudomonadati</taxon>
        <taxon>Pseudomonadota</taxon>
        <taxon>Alphaproteobacteria</taxon>
        <taxon>Sphingomonadales</taxon>
        <taxon>Erythrobacteraceae</taxon>
        <taxon>Altererythrobacter</taxon>
    </lineage>
</organism>
<dbReference type="Proteomes" id="UP001215827">
    <property type="component" value="Chromosome"/>
</dbReference>
<evidence type="ECO:0000256" key="1">
    <source>
        <dbReference type="SAM" id="Phobius"/>
    </source>
</evidence>
<protein>
    <recommendedName>
        <fullName evidence="4">Major facilitator superfamily (MFS) profile domain-containing protein</fullName>
    </recommendedName>
</protein>